<dbReference type="HOGENOM" id="CLU_038422_2_0_9"/>
<reference evidence="9" key="2">
    <citation type="submission" date="2011-02" db="EMBL/GenBank/DDBJ databases">
        <title>The complete genome of Syntrophobotulus glycolicus DSM 8271.</title>
        <authorList>
            <person name="Lucas S."/>
            <person name="Copeland A."/>
            <person name="Lapidus A."/>
            <person name="Bruce D."/>
            <person name="Goodwin L."/>
            <person name="Pitluck S."/>
            <person name="Kyrpides N."/>
            <person name="Mavromatis K."/>
            <person name="Pagani I."/>
            <person name="Ivanova N."/>
            <person name="Mikhailova N."/>
            <person name="Chertkov O."/>
            <person name="Held B."/>
            <person name="Detter J.C."/>
            <person name="Tapia R."/>
            <person name="Han C."/>
            <person name="Land M."/>
            <person name="Hauser L."/>
            <person name="Markowitz V."/>
            <person name="Cheng J.-F."/>
            <person name="Hugenholtz P."/>
            <person name="Woyke T."/>
            <person name="Wu D."/>
            <person name="Spring S."/>
            <person name="Schroeder M."/>
            <person name="Brambilla E."/>
            <person name="Klenk H.-P."/>
            <person name="Eisen J.A."/>
        </authorList>
    </citation>
    <scope>NUCLEOTIDE SEQUENCE [LARGE SCALE GENOMIC DNA]</scope>
    <source>
        <strain evidence="9">DSM 8271 / FlGlyR</strain>
    </source>
</reference>
<organism evidence="8 9">
    <name type="scientific">Syntrophobotulus glycolicus (strain DSM 8271 / FlGlyR)</name>
    <dbReference type="NCBI Taxonomy" id="645991"/>
    <lineage>
        <taxon>Bacteria</taxon>
        <taxon>Bacillati</taxon>
        <taxon>Bacillota</taxon>
        <taxon>Clostridia</taxon>
        <taxon>Eubacteriales</taxon>
        <taxon>Desulfitobacteriaceae</taxon>
        <taxon>Syntrophobotulus</taxon>
    </lineage>
</organism>
<evidence type="ECO:0000313" key="9">
    <source>
        <dbReference type="Proteomes" id="UP000007488"/>
    </source>
</evidence>
<dbReference type="NCBIfam" id="TIGR00006">
    <property type="entry name" value="16S rRNA (cytosine(1402)-N(4))-methyltransferase RsmH"/>
    <property type="match status" value="1"/>
</dbReference>
<comment type="similarity">
    <text evidence="1 7">Belongs to the methyltransferase superfamily. RsmH family.</text>
</comment>
<gene>
    <name evidence="7" type="primary">rsmH</name>
    <name evidence="8" type="ordered locus">Sgly_0640</name>
</gene>
<keyword evidence="3 7" id="KW-0698">rRNA processing</keyword>
<dbReference type="KEGG" id="sgy:Sgly_0640"/>
<dbReference type="Gene3D" id="1.10.150.170">
    <property type="entry name" value="Putative methyltransferase TM0872, insert domain"/>
    <property type="match status" value="1"/>
</dbReference>
<dbReference type="EC" id="2.1.1.199" evidence="7"/>
<name>F0SZZ1_SYNGF</name>
<proteinExistence type="inferred from homology"/>
<evidence type="ECO:0000256" key="5">
    <source>
        <dbReference type="ARBA" id="ARBA00022679"/>
    </source>
</evidence>
<dbReference type="SUPFAM" id="SSF81799">
    <property type="entry name" value="Putative methyltransferase TM0872, insert domain"/>
    <property type="match status" value="1"/>
</dbReference>
<comment type="catalytic activity">
    <reaction evidence="7">
        <text>cytidine(1402) in 16S rRNA + S-adenosyl-L-methionine = N(4)-methylcytidine(1402) in 16S rRNA + S-adenosyl-L-homocysteine + H(+)</text>
        <dbReference type="Rhea" id="RHEA:42928"/>
        <dbReference type="Rhea" id="RHEA-COMP:10286"/>
        <dbReference type="Rhea" id="RHEA-COMP:10287"/>
        <dbReference type="ChEBI" id="CHEBI:15378"/>
        <dbReference type="ChEBI" id="CHEBI:57856"/>
        <dbReference type="ChEBI" id="CHEBI:59789"/>
        <dbReference type="ChEBI" id="CHEBI:74506"/>
        <dbReference type="ChEBI" id="CHEBI:82748"/>
        <dbReference type="EC" id="2.1.1.199"/>
    </reaction>
</comment>
<evidence type="ECO:0000256" key="1">
    <source>
        <dbReference type="ARBA" id="ARBA00010396"/>
    </source>
</evidence>
<dbReference type="PANTHER" id="PTHR11265">
    <property type="entry name" value="S-ADENOSYL-METHYLTRANSFERASE MRAW"/>
    <property type="match status" value="1"/>
</dbReference>
<dbReference type="Gene3D" id="3.40.50.150">
    <property type="entry name" value="Vaccinia Virus protein VP39"/>
    <property type="match status" value="1"/>
</dbReference>
<feature type="binding site" evidence="7">
    <location>
        <position position="53"/>
    </location>
    <ligand>
        <name>S-adenosyl-L-methionine</name>
        <dbReference type="ChEBI" id="CHEBI:59789"/>
    </ligand>
</feature>
<keyword evidence="6 7" id="KW-0949">S-adenosyl-L-methionine</keyword>
<dbReference type="PIRSF" id="PIRSF004486">
    <property type="entry name" value="MraW"/>
    <property type="match status" value="1"/>
</dbReference>
<reference evidence="8 9" key="1">
    <citation type="journal article" date="2011" name="Stand. Genomic Sci.">
        <title>Complete genome sequence of Syntrophobotulus glycolicus type strain (FlGlyR).</title>
        <authorList>
            <person name="Han C."/>
            <person name="Mwirichia R."/>
            <person name="Chertkov O."/>
            <person name="Held B."/>
            <person name="Lapidus A."/>
            <person name="Nolan M."/>
            <person name="Lucas S."/>
            <person name="Hammon N."/>
            <person name="Deshpande S."/>
            <person name="Cheng J.F."/>
            <person name="Tapia R."/>
            <person name="Goodwin L."/>
            <person name="Pitluck S."/>
            <person name="Huntemann M."/>
            <person name="Liolios K."/>
            <person name="Ivanova N."/>
            <person name="Pagani I."/>
            <person name="Mavromatis K."/>
            <person name="Ovchinikova G."/>
            <person name="Pati A."/>
            <person name="Chen A."/>
            <person name="Palaniappan K."/>
            <person name="Land M."/>
            <person name="Hauser L."/>
            <person name="Brambilla E.M."/>
            <person name="Rohde M."/>
            <person name="Spring S."/>
            <person name="Sikorski J."/>
            <person name="Goker M."/>
            <person name="Woyke T."/>
            <person name="Bristow J."/>
            <person name="Eisen J.A."/>
            <person name="Markowitz V."/>
            <person name="Hugenholtz P."/>
            <person name="Kyrpides N.C."/>
            <person name="Klenk H.P."/>
            <person name="Detter J.C."/>
        </authorList>
    </citation>
    <scope>NUCLEOTIDE SEQUENCE [LARGE SCALE GENOMIC DNA]</scope>
    <source>
        <strain evidence="9">DSM 8271 / FlGlyR</strain>
    </source>
</reference>
<dbReference type="InterPro" id="IPR029063">
    <property type="entry name" value="SAM-dependent_MTases_sf"/>
</dbReference>
<keyword evidence="5 7" id="KW-0808">Transferase</keyword>
<dbReference type="InterPro" id="IPR023397">
    <property type="entry name" value="SAM-dep_MeTrfase_MraW_recog"/>
</dbReference>
<feature type="binding site" evidence="7">
    <location>
        <position position="100"/>
    </location>
    <ligand>
        <name>S-adenosyl-L-methionine</name>
        <dbReference type="ChEBI" id="CHEBI:59789"/>
    </ligand>
</feature>
<dbReference type="GO" id="GO:0070475">
    <property type="term" value="P:rRNA base methylation"/>
    <property type="evidence" value="ECO:0007669"/>
    <property type="project" value="UniProtKB-UniRule"/>
</dbReference>
<comment type="subcellular location">
    <subcellularLocation>
        <location evidence="7">Cytoplasm</location>
    </subcellularLocation>
</comment>
<dbReference type="EMBL" id="CP002547">
    <property type="protein sequence ID" value="ADY55002.1"/>
    <property type="molecule type" value="Genomic_DNA"/>
</dbReference>
<evidence type="ECO:0000256" key="3">
    <source>
        <dbReference type="ARBA" id="ARBA00022552"/>
    </source>
</evidence>
<accession>F0SZZ1</accession>
<evidence type="ECO:0000256" key="4">
    <source>
        <dbReference type="ARBA" id="ARBA00022603"/>
    </source>
</evidence>
<evidence type="ECO:0000256" key="6">
    <source>
        <dbReference type="ARBA" id="ARBA00022691"/>
    </source>
</evidence>
<dbReference type="GO" id="GO:0005737">
    <property type="term" value="C:cytoplasm"/>
    <property type="evidence" value="ECO:0007669"/>
    <property type="project" value="UniProtKB-SubCell"/>
</dbReference>
<dbReference type="STRING" id="645991.Sgly_0640"/>
<dbReference type="AlphaFoldDB" id="F0SZZ1"/>
<dbReference type="Proteomes" id="UP000007488">
    <property type="component" value="Chromosome"/>
</dbReference>
<evidence type="ECO:0000256" key="7">
    <source>
        <dbReference type="HAMAP-Rule" id="MF_01007"/>
    </source>
</evidence>
<dbReference type="HAMAP" id="MF_01007">
    <property type="entry name" value="16SrRNA_methyltr_H"/>
    <property type="match status" value="1"/>
</dbReference>
<keyword evidence="4 7" id="KW-0489">Methyltransferase</keyword>
<comment type="function">
    <text evidence="7">Specifically methylates the N4 position of cytidine in position 1402 (C1402) of 16S rRNA.</text>
</comment>
<feature type="binding site" evidence="7">
    <location>
        <begin position="33"/>
        <end position="35"/>
    </location>
    <ligand>
        <name>S-adenosyl-L-methionine</name>
        <dbReference type="ChEBI" id="CHEBI:59789"/>
    </ligand>
</feature>
<evidence type="ECO:0000313" key="8">
    <source>
        <dbReference type="EMBL" id="ADY55002.1"/>
    </source>
</evidence>
<feature type="binding site" evidence="7">
    <location>
        <position position="107"/>
    </location>
    <ligand>
        <name>S-adenosyl-L-methionine</name>
        <dbReference type="ChEBI" id="CHEBI:59789"/>
    </ligand>
</feature>
<dbReference type="GO" id="GO:0071424">
    <property type="term" value="F:rRNA (cytosine-N4-)-methyltransferase activity"/>
    <property type="evidence" value="ECO:0007669"/>
    <property type="project" value="UniProtKB-UniRule"/>
</dbReference>
<dbReference type="eggNOG" id="COG0275">
    <property type="taxonomic scope" value="Bacteria"/>
</dbReference>
<keyword evidence="2 7" id="KW-0963">Cytoplasm</keyword>
<sequence>MAFEHTSVLLKETVDSVLTKADGTYVDCTFGGGGHSRLLLEKLSDQAKLIAFDQDEKAYLNARCRFAGDKRVIFFRRNFVHMENTLDTEGLLPVTGIMFDLGVSSPQLDEAERGFSYRHDAPLDMRMDRSAEFSAAELVNGWDEAELTRIIRAYGEEKWASRISKFIVEARKEQEIKTTGRLVEIIKAAVPAGARKEGPHPAKRTFQALRIAVNRELDVLAEALDQALRCLDSGGRLAVITFHSLEDRTVKEKILEWLGRCTCPQGFPVCTCGARAQVKQITRKPVIPSNEEIENNPRSRSAKLRVVEKI</sequence>
<evidence type="ECO:0000256" key="2">
    <source>
        <dbReference type="ARBA" id="ARBA00022490"/>
    </source>
</evidence>
<keyword evidence="9" id="KW-1185">Reference proteome</keyword>
<protein>
    <recommendedName>
        <fullName evidence="7">Ribosomal RNA small subunit methyltransferase H</fullName>
        <ecNumber evidence="7">2.1.1.199</ecNumber>
    </recommendedName>
    <alternativeName>
        <fullName evidence="7">16S rRNA m(4)C1402 methyltransferase</fullName>
    </alternativeName>
    <alternativeName>
        <fullName evidence="7">rRNA (cytosine-N(4)-)-methyltransferase RsmH</fullName>
    </alternativeName>
</protein>
<dbReference type="FunFam" id="1.10.150.170:FF:000001">
    <property type="entry name" value="Ribosomal RNA small subunit methyltransferase H"/>
    <property type="match status" value="1"/>
</dbReference>
<dbReference type="Pfam" id="PF01795">
    <property type="entry name" value="Methyltransf_5"/>
    <property type="match status" value="1"/>
</dbReference>
<dbReference type="SUPFAM" id="SSF53335">
    <property type="entry name" value="S-adenosyl-L-methionine-dependent methyltransferases"/>
    <property type="match status" value="1"/>
</dbReference>
<dbReference type="RefSeq" id="WP_013623873.1">
    <property type="nucleotide sequence ID" value="NC_015172.1"/>
</dbReference>
<feature type="binding site" evidence="7">
    <location>
        <position position="79"/>
    </location>
    <ligand>
        <name>S-adenosyl-L-methionine</name>
        <dbReference type="ChEBI" id="CHEBI:59789"/>
    </ligand>
</feature>
<dbReference type="InterPro" id="IPR002903">
    <property type="entry name" value="RsmH"/>
</dbReference>
<dbReference type="PANTHER" id="PTHR11265:SF0">
    <property type="entry name" value="12S RRNA N4-METHYLCYTIDINE METHYLTRANSFERASE"/>
    <property type="match status" value="1"/>
</dbReference>
<dbReference type="OrthoDB" id="9806637at2"/>